<evidence type="ECO:0000256" key="2">
    <source>
        <dbReference type="ARBA" id="ARBA00011322"/>
    </source>
</evidence>
<dbReference type="InterPro" id="IPR027417">
    <property type="entry name" value="P-loop_NTPase"/>
</dbReference>
<evidence type="ECO:0000313" key="6">
    <source>
        <dbReference type="Proteomes" id="UP000095598"/>
    </source>
</evidence>
<organism evidence="5 6">
    <name type="scientific">Anaerostipes hadrus</name>
    <dbReference type="NCBI Taxonomy" id="649756"/>
    <lineage>
        <taxon>Bacteria</taxon>
        <taxon>Bacillati</taxon>
        <taxon>Bacillota</taxon>
        <taxon>Clostridia</taxon>
        <taxon>Lachnospirales</taxon>
        <taxon>Lachnospiraceae</taxon>
        <taxon>Anaerostipes</taxon>
    </lineage>
</organism>
<evidence type="ECO:0000256" key="4">
    <source>
        <dbReference type="SAM" id="Coils"/>
    </source>
</evidence>
<feature type="coiled-coil region" evidence="4">
    <location>
        <begin position="334"/>
        <end position="395"/>
    </location>
</feature>
<evidence type="ECO:0000256" key="1">
    <source>
        <dbReference type="ARBA" id="ARBA00006930"/>
    </source>
</evidence>
<dbReference type="SUPFAM" id="SSF52540">
    <property type="entry name" value="P-loop containing nucleoside triphosphate hydrolases"/>
    <property type="match status" value="2"/>
</dbReference>
<gene>
    <name evidence="5" type="ORF">ERS852425_03078</name>
</gene>
<dbReference type="EMBL" id="CYXT01000033">
    <property type="protein sequence ID" value="CUN17058.1"/>
    <property type="molecule type" value="Genomic_DNA"/>
</dbReference>
<dbReference type="Proteomes" id="UP000095598">
    <property type="component" value="Unassembled WGS sequence"/>
</dbReference>
<dbReference type="PANTHER" id="PTHR32114:SF2">
    <property type="entry name" value="ABC TRANSPORTER ABCH.3"/>
    <property type="match status" value="1"/>
</dbReference>
<dbReference type="RefSeq" id="WP_055259799.1">
    <property type="nucleotide sequence ID" value="NZ_CYXT01000033.1"/>
</dbReference>
<comment type="similarity">
    <text evidence="1">Belongs to the SMC family. SbcC subfamily.</text>
</comment>
<dbReference type="PANTHER" id="PTHR32114">
    <property type="entry name" value="ABC TRANSPORTER ABCH.3"/>
    <property type="match status" value="1"/>
</dbReference>
<accession>A0A173UTX3</accession>
<keyword evidence="4" id="KW-0175">Coiled coil</keyword>
<evidence type="ECO:0000256" key="3">
    <source>
        <dbReference type="ARBA" id="ARBA00013368"/>
    </source>
</evidence>
<name>A0A173UTX3_ANAHA</name>
<dbReference type="Gene3D" id="3.40.50.300">
    <property type="entry name" value="P-loop containing nucleotide triphosphate hydrolases"/>
    <property type="match status" value="1"/>
</dbReference>
<comment type="subunit">
    <text evidence="2">Heterodimer of SbcC and SbcD.</text>
</comment>
<reference evidence="5 6" key="1">
    <citation type="submission" date="2015-09" db="EMBL/GenBank/DDBJ databases">
        <authorList>
            <consortium name="Pathogen Informatics"/>
        </authorList>
    </citation>
    <scope>NUCLEOTIDE SEQUENCE [LARGE SCALE GENOMIC DNA]</scope>
    <source>
        <strain evidence="5 6">2789STDY5608868</strain>
    </source>
</reference>
<proteinExistence type="inferred from homology"/>
<sequence>MIFTKIGIENYRAIDHLEYEPQNRIACLSGPNGRGKSSFFSALYTGLTGNIDKTNVQNGKEYAEIQIETLDRDQNMVSILRKIPRQKPNQLKINGKTTKIADGNQFISSIMNMPISDFQIVTSSDVMTHLKPREFSDFLVKYIPEKLNLDQLLKFDPTLVEAEKNLLRAQVKDQNEITIPDIKNIYKQFRDLDLSTKREIERLEALIQTYMQEHHGAATRTQEVIQADLSKTSNLEAQYIAAEKRKKTNQQLLQIIQSLQTELQGKKLVELKYKSQDIYHYVQQLYNYKRPMESQLRINDNTIQKMNQYIASMQKSQCPLHQDIVCQTDKSAVIREMQNTIQSLQQNNLEIKANIEKATKTITDYEAYYQKLLEAEKYNQELALKQNQLEEHKKVYQASVQETNGPKISKNYDFKAKKDALMMEFQERLKYEQHLQSQNNLKKQKELHEYYQKLIKFLAMDGIAIEKITEYYLNLFNQTIAARIQLLNIDLNIQFVLDDGISYRVYKQGTNECLEYEQLSTGEKKIIAFLILDLLNILSGARLMFLDDLNDLDVQTFEHFIQMITNPEFQKYYDHIFIGTVLNSDFRNVLSNYQNCIDFIY</sequence>
<evidence type="ECO:0000313" key="5">
    <source>
        <dbReference type="EMBL" id="CUN17058.1"/>
    </source>
</evidence>
<protein>
    <recommendedName>
        <fullName evidence="3">Nuclease SbcCD subunit C</fullName>
    </recommendedName>
</protein>
<dbReference type="AlphaFoldDB" id="A0A173UTX3"/>